<sequence>MFNAALNYLYGCTYSVIHQGILAAKLDPYVGLLHVNGLNKSSLTYDLIEPIRPLIDRLLLQLIDEQKLDASHFKNNAKAVWIHKKGKKVILTAFHNYLYQKIEINKQILPVKTHCYLLAQNLKKEIDIYVSNHV</sequence>
<evidence type="ECO:0000256" key="8">
    <source>
        <dbReference type="ARBA" id="ARBA00023211"/>
    </source>
</evidence>
<dbReference type="Proteomes" id="UP000244090">
    <property type="component" value="Unassembled WGS sequence"/>
</dbReference>
<dbReference type="AlphaFoldDB" id="A0A2T6BV26"/>
<evidence type="ECO:0000313" key="10">
    <source>
        <dbReference type="EMBL" id="PTX59827.1"/>
    </source>
</evidence>
<evidence type="ECO:0000256" key="1">
    <source>
        <dbReference type="ARBA" id="ARBA00022722"/>
    </source>
</evidence>
<accession>A0A2T6BV26</accession>
<dbReference type="InterPro" id="IPR002729">
    <property type="entry name" value="CRISPR-assoc_Cas1"/>
</dbReference>
<gene>
    <name evidence="10" type="ORF">C8N46_108140</name>
</gene>
<name>A0A2T6BV26_9FLAO</name>
<comment type="subunit">
    <text evidence="9">Homodimer, forms a heterotetramer with a Cas2 homodimer.</text>
</comment>
<dbReference type="GO" id="GO:0046872">
    <property type="term" value="F:metal ion binding"/>
    <property type="evidence" value="ECO:0007669"/>
    <property type="project" value="UniProtKB-KW"/>
</dbReference>
<dbReference type="NCBIfam" id="TIGR00287">
    <property type="entry name" value="cas1"/>
    <property type="match status" value="1"/>
</dbReference>
<evidence type="ECO:0000256" key="2">
    <source>
        <dbReference type="ARBA" id="ARBA00022723"/>
    </source>
</evidence>
<dbReference type="EMBL" id="QBKT01000008">
    <property type="protein sequence ID" value="PTX59827.1"/>
    <property type="molecule type" value="Genomic_DNA"/>
</dbReference>
<keyword evidence="5" id="KW-0460">Magnesium</keyword>
<keyword evidence="7" id="KW-0238">DNA-binding</keyword>
<dbReference type="Pfam" id="PF01867">
    <property type="entry name" value="Cas_Cas1"/>
    <property type="match status" value="1"/>
</dbReference>
<dbReference type="InterPro" id="IPR042206">
    <property type="entry name" value="CRISPR-assoc_Cas1_C"/>
</dbReference>
<proteinExistence type="predicted"/>
<keyword evidence="3 10" id="KW-0255">Endonuclease</keyword>
<evidence type="ECO:0000256" key="5">
    <source>
        <dbReference type="ARBA" id="ARBA00022842"/>
    </source>
</evidence>
<dbReference type="CDD" id="cd09634">
    <property type="entry name" value="Cas1_I-II-III"/>
    <property type="match status" value="1"/>
</dbReference>
<dbReference type="PANTHER" id="PTHR34353">
    <property type="entry name" value="CRISPR-ASSOCIATED ENDONUCLEASE CAS1 1"/>
    <property type="match status" value="1"/>
</dbReference>
<evidence type="ECO:0000256" key="3">
    <source>
        <dbReference type="ARBA" id="ARBA00022759"/>
    </source>
</evidence>
<evidence type="ECO:0000256" key="7">
    <source>
        <dbReference type="ARBA" id="ARBA00023125"/>
    </source>
</evidence>
<reference evidence="10 11" key="1">
    <citation type="submission" date="2018-04" db="EMBL/GenBank/DDBJ databases">
        <title>Genomic Encyclopedia of Archaeal and Bacterial Type Strains, Phase II (KMG-II): from individual species to whole genera.</title>
        <authorList>
            <person name="Goeker M."/>
        </authorList>
    </citation>
    <scope>NUCLEOTIDE SEQUENCE [LARGE SCALE GENOMIC DNA]</scope>
    <source>
        <strain evidence="10 11">DSM 25731</strain>
    </source>
</reference>
<keyword evidence="4" id="KW-0378">Hydrolase</keyword>
<dbReference type="GO" id="GO:0016787">
    <property type="term" value="F:hydrolase activity"/>
    <property type="evidence" value="ECO:0007669"/>
    <property type="project" value="UniProtKB-KW"/>
</dbReference>
<dbReference type="InterPro" id="IPR050646">
    <property type="entry name" value="Cas1"/>
</dbReference>
<evidence type="ECO:0000313" key="11">
    <source>
        <dbReference type="Proteomes" id="UP000244090"/>
    </source>
</evidence>
<keyword evidence="6" id="KW-0051">Antiviral defense</keyword>
<keyword evidence="2" id="KW-0479">Metal-binding</keyword>
<evidence type="ECO:0000256" key="4">
    <source>
        <dbReference type="ARBA" id="ARBA00022801"/>
    </source>
</evidence>
<keyword evidence="8" id="KW-0464">Manganese</keyword>
<protein>
    <submittedName>
        <fullName evidence="10">CRISPR-associated endonuclease Cas1</fullName>
    </submittedName>
</protein>
<organism evidence="10 11">
    <name type="scientific">Kordia periserrulae</name>
    <dbReference type="NCBI Taxonomy" id="701523"/>
    <lineage>
        <taxon>Bacteria</taxon>
        <taxon>Pseudomonadati</taxon>
        <taxon>Bacteroidota</taxon>
        <taxon>Flavobacteriia</taxon>
        <taxon>Flavobacteriales</taxon>
        <taxon>Flavobacteriaceae</taxon>
        <taxon>Kordia</taxon>
    </lineage>
</organism>
<dbReference type="GO" id="GO:0003677">
    <property type="term" value="F:DNA binding"/>
    <property type="evidence" value="ECO:0007669"/>
    <property type="project" value="UniProtKB-KW"/>
</dbReference>
<dbReference type="Gene3D" id="1.20.120.920">
    <property type="entry name" value="CRISPR-associated endonuclease Cas1, C-terminal domain"/>
    <property type="match status" value="1"/>
</dbReference>
<keyword evidence="1" id="KW-0540">Nuclease</keyword>
<evidence type="ECO:0000256" key="6">
    <source>
        <dbReference type="ARBA" id="ARBA00023118"/>
    </source>
</evidence>
<dbReference type="GO" id="GO:0043571">
    <property type="term" value="P:maintenance of CRISPR repeat elements"/>
    <property type="evidence" value="ECO:0007669"/>
    <property type="project" value="InterPro"/>
</dbReference>
<comment type="caution">
    <text evidence="10">The sequence shown here is derived from an EMBL/GenBank/DDBJ whole genome shotgun (WGS) entry which is preliminary data.</text>
</comment>
<evidence type="ECO:0000256" key="9">
    <source>
        <dbReference type="ARBA" id="ARBA00038592"/>
    </source>
</evidence>
<keyword evidence="11" id="KW-1185">Reference proteome</keyword>
<dbReference type="GO" id="GO:0051607">
    <property type="term" value="P:defense response to virus"/>
    <property type="evidence" value="ECO:0007669"/>
    <property type="project" value="UniProtKB-KW"/>
</dbReference>
<dbReference type="GO" id="GO:0004519">
    <property type="term" value="F:endonuclease activity"/>
    <property type="evidence" value="ECO:0007669"/>
    <property type="project" value="UniProtKB-KW"/>
</dbReference>
<dbReference type="PANTHER" id="PTHR34353:SF2">
    <property type="entry name" value="CRISPR-ASSOCIATED ENDONUCLEASE CAS1 1"/>
    <property type="match status" value="1"/>
</dbReference>